<dbReference type="GO" id="GO:0005524">
    <property type="term" value="F:ATP binding"/>
    <property type="evidence" value="ECO:0007669"/>
    <property type="project" value="UniProtKB-KW"/>
</dbReference>
<keyword evidence="12 16" id="KW-0547">Nucleotide-binding</keyword>
<organism evidence="18 19">
    <name type="scientific">Aquifex aeolicus</name>
    <dbReference type="NCBI Taxonomy" id="63363"/>
    <lineage>
        <taxon>Bacteria</taxon>
        <taxon>Pseudomonadati</taxon>
        <taxon>Aquificota</taxon>
        <taxon>Aquificia</taxon>
        <taxon>Aquificales</taxon>
        <taxon>Aquificaceae</taxon>
        <taxon>Aquifex</taxon>
    </lineage>
</organism>
<name>A0A9D0YPQ5_AQUAO</name>
<evidence type="ECO:0000256" key="6">
    <source>
        <dbReference type="ARBA" id="ARBA00011946"/>
    </source>
</evidence>
<evidence type="ECO:0000256" key="4">
    <source>
        <dbReference type="ARBA" id="ARBA00009489"/>
    </source>
</evidence>
<dbReference type="GO" id="GO:0003879">
    <property type="term" value="F:ATP phosphoribosyltransferase activity"/>
    <property type="evidence" value="ECO:0007669"/>
    <property type="project" value="UniProtKB-UniRule"/>
</dbReference>
<evidence type="ECO:0000256" key="13">
    <source>
        <dbReference type="ARBA" id="ARBA00022840"/>
    </source>
</evidence>
<evidence type="ECO:0000256" key="5">
    <source>
        <dbReference type="ARBA" id="ARBA00011496"/>
    </source>
</evidence>
<evidence type="ECO:0000256" key="9">
    <source>
        <dbReference type="ARBA" id="ARBA00022605"/>
    </source>
</evidence>
<dbReference type="NCBIfam" id="TIGR00070">
    <property type="entry name" value="hisG"/>
    <property type="match status" value="1"/>
</dbReference>
<evidence type="ECO:0000256" key="11">
    <source>
        <dbReference type="ARBA" id="ARBA00022679"/>
    </source>
</evidence>
<evidence type="ECO:0000256" key="14">
    <source>
        <dbReference type="ARBA" id="ARBA00023102"/>
    </source>
</evidence>
<comment type="catalytic activity">
    <reaction evidence="1 16">
        <text>1-(5-phospho-beta-D-ribosyl)-ATP + diphosphate = 5-phospho-alpha-D-ribose 1-diphosphate + ATP</text>
        <dbReference type="Rhea" id="RHEA:18473"/>
        <dbReference type="ChEBI" id="CHEBI:30616"/>
        <dbReference type="ChEBI" id="CHEBI:33019"/>
        <dbReference type="ChEBI" id="CHEBI:58017"/>
        <dbReference type="ChEBI" id="CHEBI:73183"/>
        <dbReference type="EC" id="2.4.2.17"/>
    </reaction>
</comment>
<dbReference type="InterPro" id="IPR024893">
    <property type="entry name" value="ATP_PRibTrfase_HisG_short"/>
</dbReference>
<evidence type="ECO:0000256" key="16">
    <source>
        <dbReference type="HAMAP-Rule" id="MF_01018"/>
    </source>
</evidence>
<dbReference type="HAMAP" id="MF_01018">
    <property type="entry name" value="HisG_Short"/>
    <property type="match status" value="1"/>
</dbReference>
<evidence type="ECO:0000313" key="18">
    <source>
        <dbReference type="EMBL" id="HIP98416.1"/>
    </source>
</evidence>
<comment type="function">
    <text evidence="15 16">Catalyzes the condensation of ATP and 5-phosphoribose 1-diphosphate to form N'-(5'-phosphoribosyl)-ATP (PR-ATP). Has a crucial role in the pathway because the rate of histidine biosynthesis seems to be controlled primarily by regulation of HisG enzymatic activity.</text>
</comment>
<dbReference type="AlphaFoldDB" id="A0A9D0YPQ5"/>
<keyword evidence="14 16" id="KW-0368">Histidine biosynthesis</keyword>
<sequence length="210" mass="23317">MSKLVLALPKGRLLKEVSGLLLSANLIDKPIEEGRKLVLETEKFKILLAKPKDVPMLVESGFADVGVSGWDTIWESQREVLEILDLKVGFCRICIAGFPESVSNYPNLSSIKVATKYPNIARTYFEQKGVKPFVYVMNGSVELAPVIGLTDYILDLVQTGRTLRENGLVVVEEISTSTARLIAGRESFYLKNEEILSLAEKLHQAVETSF</sequence>
<dbReference type="GO" id="GO:0005737">
    <property type="term" value="C:cytoplasm"/>
    <property type="evidence" value="ECO:0007669"/>
    <property type="project" value="UniProtKB-SubCell"/>
</dbReference>
<evidence type="ECO:0000256" key="10">
    <source>
        <dbReference type="ARBA" id="ARBA00022676"/>
    </source>
</evidence>
<evidence type="ECO:0000256" key="2">
    <source>
        <dbReference type="ARBA" id="ARBA00004496"/>
    </source>
</evidence>
<comment type="caution">
    <text evidence="18">The sequence shown here is derived from an EMBL/GenBank/DDBJ whole genome shotgun (WGS) entry which is preliminary data.</text>
</comment>
<keyword evidence="8 16" id="KW-0963">Cytoplasm</keyword>
<comment type="pathway">
    <text evidence="3 16">Amino-acid biosynthesis; L-histidine biosynthesis; L-histidine from 5-phospho-alpha-D-ribose 1-diphosphate: step 1/9.</text>
</comment>
<keyword evidence="9 16" id="KW-0028">Amino-acid biosynthesis</keyword>
<comment type="domain">
    <text evidence="16">Lacks the C-terminal regulatory region which is replaced by HisZ.</text>
</comment>
<evidence type="ECO:0000313" key="19">
    <source>
        <dbReference type="Proteomes" id="UP000606463"/>
    </source>
</evidence>
<dbReference type="GO" id="GO:0000105">
    <property type="term" value="P:L-histidine biosynthetic process"/>
    <property type="evidence" value="ECO:0007669"/>
    <property type="project" value="UniProtKB-UniRule"/>
</dbReference>
<protein>
    <recommendedName>
        <fullName evidence="7 16">ATP phosphoribosyltransferase</fullName>
        <shortName evidence="16">ATP-PRT</shortName>
        <shortName evidence="16">ATP-PRTase</shortName>
        <ecNumber evidence="6 16">2.4.2.17</ecNumber>
    </recommendedName>
</protein>
<comment type="subcellular location">
    <subcellularLocation>
        <location evidence="2 16">Cytoplasm</location>
    </subcellularLocation>
</comment>
<dbReference type="InterPro" id="IPR013820">
    <property type="entry name" value="ATP_PRibTrfase_cat"/>
</dbReference>
<evidence type="ECO:0000256" key="1">
    <source>
        <dbReference type="ARBA" id="ARBA00000915"/>
    </source>
</evidence>
<keyword evidence="11 16" id="KW-0808">Transferase</keyword>
<dbReference type="EC" id="2.4.2.17" evidence="6 16"/>
<comment type="subunit">
    <text evidence="5 16">Heteromultimer composed of HisG and HisZ subunits.</text>
</comment>
<evidence type="ECO:0000256" key="3">
    <source>
        <dbReference type="ARBA" id="ARBA00004667"/>
    </source>
</evidence>
<dbReference type="PANTHER" id="PTHR21403:SF8">
    <property type="entry name" value="ATP PHOSPHORIBOSYLTRANSFERASE"/>
    <property type="match status" value="1"/>
</dbReference>
<dbReference type="SUPFAM" id="SSF53850">
    <property type="entry name" value="Periplasmic binding protein-like II"/>
    <property type="match status" value="1"/>
</dbReference>
<dbReference type="Pfam" id="PF01634">
    <property type="entry name" value="HisG"/>
    <property type="match status" value="1"/>
</dbReference>
<dbReference type="FunFam" id="3.40.190.10:FF:000008">
    <property type="entry name" value="ATP phosphoribosyltransferase"/>
    <property type="match status" value="1"/>
</dbReference>
<evidence type="ECO:0000256" key="15">
    <source>
        <dbReference type="ARBA" id="ARBA00024861"/>
    </source>
</evidence>
<reference evidence="18" key="1">
    <citation type="journal article" date="2020" name="ISME J.">
        <title>Gammaproteobacteria mediating utilization of methyl-, sulfur- and petroleum organic compounds in deep ocean hydrothermal plumes.</title>
        <authorList>
            <person name="Zhou Z."/>
            <person name="Liu Y."/>
            <person name="Pan J."/>
            <person name="Cron B.R."/>
            <person name="Toner B.M."/>
            <person name="Anantharaman K."/>
            <person name="Breier J.A."/>
            <person name="Dick G.J."/>
            <person name="Li M."/>
        </authorList>
    </citation>
    <scope>NUCLEOTIDE SEQUENCE</scope>
    <source>
        <strain evidence="18">SZUA-1501</strain>
    </source>
</reference>
<dbReference type="Gene3D" id="3.40.190.10">
    <property type="entry name" value="Periplasmic binding protein-like II"/>
    <property type="match status" value="2"/>
</dbReference>
<dbReference type="PANTHER" id="PTHR21403">
    <property type="entry name" value="ATP PHOSPHORIBOSYLTRANSFERASE ATP-PRTASE"/>
    <property type="match status" value="1"/>
</dbReference>
<evidence type="ECO:0000256" key="8">
    <source>
        <dbReference type="ARBA" id="ARBA00022490"/>
    </source>
</evidence>
<keyword evidence="13 16" id="KW-0067">ATP-binding</keyword>
<comment type="similarity">
    <text evidence="4 16">Belongs to the ATP phosphoribosyltransferase family. Short subfamily.</text>
</comment>
<evidence type="ECO:0000256" key="7">
    <source>
        <dbReference type="ARBA" id="ARBA00020998"/>
    </source>
</evidence>
<dbReference type="CDD" id="cd13595">
    <property type="entry name" value="PBP2_HisGs"/>
    <property type="match status" value="1"/>
</dbReference>
<dbReference type="EMBL" id="DQVE01000036">
    <property type="protein sequence ID" value="HIP98416.1"/>
    <property type="molecule type" value="Genomic_DNA"/>
</dbReference>
<keyword evidence="10 16" id="KW-0328">Glycosyltransferase</keyword>
<proteinExistence type="inferred from homology"/>
<accession>A0A9D0YPQ5</accession>
<dbReference type="Proteomes" id="UP000606463">
    <property type="component" value="Unassembled WGS sequence"/>
</dbReference>
<dbReference type="InterPro" id="IPR001348">
    <property type="entry name" value="ATP_PRibTrfase_HisG"/>
</dbReference>
<evidence type="ECO:0000256" key="12">
    <source>
        <dbReference type="ARBA" id="ARBA00022741"/>
    </source>
</evidence>
<feature type="domain" description="ATP phosphoribosyltransferase catalytic" evidence="17">
    <location>
        <begin position="50"/>
        <end position="203"/>
    </location>
</feature>
<evidence type="ECO:0000259" key="17">
    <source>
        <dbReference type="Pfam" id="PF01634"/>
    </source>
</evidence>
<gene>
    <name evidence="16" type="primary">hisG</name>
    <name evidence="18" type="ORF">EYH37_03530</name>
</gene>